<dbReference type="EMBL" id="JAANIT010001314">
    <property type="protein sequence ID" value="KAG1540968.1"/>
    <property type="molecule type" value="Genomic_DNA"/>
</dbReference>
<feature type="region of interest" description="Disordered" evidence="1">
    <location>
        <begin position="777"/>
        <end position="829"/>
    </location>
</feature>
<feature type="region of interest" description="Disordered" evidence="1">
    <location>
        <begin position="1"/>
        <end position="27"/>
    </location>
</feature>
<feature type="region of interest" description="Disordered" evidence="1">
    <location>
        <begin position="184"/>
        <end position="279"/>
    </location>
</feature>
<evidence type="ECO:0000259" key="2">
    <source>
        <dbReference type="Pfam" id="PF14613"/>
    </source>
</evidence>
<dbReference type="Pfam" id="PF19343">
    <property type="entry name" value="HAM1_N"/>
    <property type="match status" value="1"/>
</dbReference>
<feature type="region of interest" description="Disordered" evidence="1">
    <location>
        <begin position="742"/>
        <end position="765"/>
    </location>
</feature>
<evidence type="ECO:0000256" key="1">
    <source>
        <dbReference type="SAM" id="MobiDB-lite"/>
    </source>
</evidence>
<feature type="domain" description="HAM1-like N-terminal" evidence="3">
    <location>
        <begin position="20"/>
        <end position="661"/>
    </location>
</feature>
<evidence type="ECO:0000259" key="3">
    <source>
        <dbReference type="Pfam" id="PF19343"/>
    </source>
</evidence>
<comment type="caution">
    <text evidence="4">The sequence shown here is derived from an EMBL/GenBank/DDBJ whole genome shotgun (WGS) entry which is preliminary data.</text>
</comment>
<feature type="compositionally biased region" description="Basic and acidic residues" evidence="1">
    <location>
        <begin position="779"/>
        <end position="799"/>
    </location>
</feature>
<reference evidence="4" key="1">
    <citation type="journal article" date="2020" name="Microb. Genom.">
        <title>Genetic diversity of clinical and environmental Mucorales isolates obtained from an investigation of mucormycosis cases among solid organ transplant recipients.</title>
        <authorList>
            <person name="Nguyen M.H."/>
            <person name="Kaul D."/>
            <person name="Muto C."/>
            <person name="Cheng S.J."/>
            <person name="Richter R.A."/>
            <person name="Bruno V.M."/>
            <person name="Liu G."/>
            <person name="Beyhan S."/>
            <person name="Sundermann A.J."/>
            <person name="Mounaud S."/>
            <person name="Pasculle A.W."/>
            <person name="Nierman W.C."/>
            <person name="Driscoll E."/>
            <person name="Cumbie R."/>
            <person name="Clancy C.J."/>
            <person name="Dupont C.L."/>
        </authorList>
    </citation>
    <scope>NUCLEOTIDE SEQUENCE</scope>
    <source>
        <strain evidence="4">GL16</strain>
    </source>
</reference>
<dbReference type="Proteomes" id="UP000717996">
    <property type="component" value="Unassembled WGS sequence"/>
</dbReference>
<accession>A0A9P6Y6Z0</accession>
<feature type="region of interest" description="Disordered" evidence="1">
    <location>
        <begin position="310"/>
        <end position="334"/>
    </location>
</feature>
<dbReference type="PANTHER" id="PTHR31138">
    <property type="entry name" value="CHROMOSOME 19, WHOLE GENOME SHOTGUN SEQUENCE"/>
    <property type="match status" value="1"/>
</dbReference>
<dbReference type="InterPro" id="IPR045967">
    <property type="entry name" value="HAM1-like_N"/>
</dbReference>
<dbReference type="Gene3D" id="3.15.10.10">
    <property type="entry name" value="Bactericidal permeability-increasing protein, domain 1"/>
    <property type="match status" value="1"/>
</dbReference>
<feature type="compositionally biased region" description="Basic and acidic residues" evidence="1">
    <location>
        <begin position="319"/>
        <end position="334"/>
    </location>
</feature>
<protein>
    <submittedName>
        <fullName evidence="4">Uncharacterized protein</fullName>
    </submittedName>
</protein>
<feature type="compositionally biased region" description="Polar residues" evidence="1">
    <location>
        <begin position="238"/>
        <end position="253"/>
    </location>
</feature>
<evidence type="ECO:0000313" key="5">
    <source>
        <dbReference type="Proteomes" id="UP000717996"/>
    </source>
</evidence>
<dbReference type="OrthoDB" id="19394at2759"/>
<dbReference type="Pfam" id="PF14613">
    <property type="entry name" value="HAM1_C"/>
    <property type="match status" value="1"/>
</dbReference>
<dbReference type="PANTHER" id="PTHR31138:SF1">
    <property type="entry name" value="PDZ DOMAIN-CONTAINING PROTEIN"/>
    <property type="match status" value="1"/>
</dbReference>
<sequence>MNNTTVQNNPPPLPSQADPKAAKEKATEEKYQLMSTIQAIRQGKMPHNAQLEEMLNKMIENQVIQSRENKISEDGKILLNDFRELLQTIKKALNIKNKDELFQSMVYHLHCMESPISKDDLASASKKNADMGSMKSEGKKASDAIWKIGKLILMNDEFRSMLGEMIDISQDIFTSMTSKLGDSLKGAGDSLQDDQNKTTGQSGKDIVDSTFDSSLDRMSSNQPMSSISPSPRNHRSRASGSSHIMSSDLSDTQHVGLLDTGDSVHPSAMPHSDQLPTTEPLEQRTAENTNMNQNLKTNEMKDQATDKYNEQKGQATNKFNEKKEDARQTIREKVPKEKQDELIHRLQEVLGQIQKHSDYQGAIETLIGLIKTWSGRVSQVSGEVKSRAKEQDNTAHYREQAEREFRNLVEAWAQGHSLDSLLNGVRDVMNDVKQDDNLREYYHNVVRYVERLVREPGYATKDESTEEGRKLMDHGREVLHGNYDDHLRYLSDESRRYMKFMAEDEVSREINDRITAIHRDLWMDRDGNPAFKPHLLNDMRKTLLPAFMDEIRYIPVPRIEYSDKQFDVVVENLVISGDTLLPNVFDTKVESFNSFSLRSEYSKPSSQSLMVRMSEIQADIDDVVFWYHKKSGFPKIQDRGVASLAVGGKGITIVVRVHSVADDPSRTFKVDYCKAHVDKLKVKVNDSHHDILYKTITPLLMGTIRRQMAKSIENMIVDKLNSLDHRITRSIDNFHQKLQSKAYESMSSKAQATQPQTTTPRRPGLWSTLVLMINNRIKSRVENRDEKKKGTESREEPSSRSKMPPSIHTDRRHHLDSPPLSPTKLTHDHSNDYKMAVDLSEASSPTRVI</sequence>
<proteinExistence type="predicted"/>
<dbReference type="SUPFAM" id="SSF55394">
    <property type="entry name" value="Bactericidal permeability-increasing protein, BPI"/>
    <property type="match status" value="1"/>
</dbReference>
<gene>
    <name evidence="4" type="ORF">G6F51_008195</name>
</gene>
<dbReference type="AlphaFoldDB" id="A0A9P6Y6Z0"/>
<feature type="domain" description="HAM1-like C-terminal" evidence="2">
    <location>
        <begin position="676"/>
        <end position="744"/>
    </location>
</feature>
<organism evidence="4 5">
    <name type="scientific">Rhizopus oryzae</name>
    <name type="common">Mucormycosis agent</name>
    <name type="synonym">Rhizopus arrhizus var. delemar</name>
    <dbReference type="NCBI Taxonomy" id="64495"/>
    <lineage>
        <taxon>Eukaryota</taxon>
        <taxon>Fungi</taxon>
        <taxon>Fungi incertae sedis</taxon>
        <taxon>Mucoromycota</taxon>
        <taxon>Mucoromycotina</taxon>
        <taxon>Mucoromycetes</taxon>
        <taxon>Mucorales</taxon>
        <taxon>Mucorineae</taxon>
        <taxon>Rhizopodaceae</taxon>
        <taxon>Rhizopus</taxon>
    </lineage>
</organism>
<dbReference type="InterPro" id="IPR017943">
    <property type="entry name" value="Bactericidal_perm-incr_a/b_dom"/>
</dbReference>
<name>A0A9P6Y6Z0_RHIOR</name>
<evidence type="ECO:0000313" key="4">
    <source>
        <dbReference type="EMBL" id="KAG1540968.1"/>
    </source>
</evidence>
<feature type="compositionally biased region" description="Low complexity" evidence="1">
    <location>
        <begin position="219"/>
        <end position="231"/>
    </location>
</feature>
<dbReference type="GO" id="GO:0008289">
    <property type="term" value="F:lipid binding"/>
    <property type="evidence" value="ECO:0007669"/>
    <property type="project" value="InterPro"/>
</dbReference>
<feature type="compositionally biased region" description="Low complexity" evidence="1">
    <location>
        <begin position="750"/>
        <end position="763"/>
    </location>
</feature>
<dbReference type="InterPro" id="IPR027842">
    <property type="entry name" value="HAM1-like_C"/>
</dbReference>